<dbReference type="PANTHER" id="PTHR43531">
    <property type="entry name" value="PROTEIN ICFG"/>
    <property type="match status" value="1"/>
</dbReference>
<dbReference type="Pfam" id="PF00672">
    <property type="entry name" value="HAMP"/>
    <property type="match status" value="1"/>
</dbReference>
<dbReference type="EMBL" id="CYGX02000045">
    <property type="protein sequence ID" value="SIT43798.1"/>
    <property type="molecule type" value="Genomic_DNA"/>
</dbReference>
<dbReference type="GO" id="GO:0007165">
    <property type="term" value="P:signal transduction"/>
    <property type="evidence" value="ECO:0007669"/>
    <property type="project" value="UniProtKB-KW"/>
</dbReference>
<evidence type="ECO:0000256" key="3">
    <source>
        <dbReference type="PROSITE-ProRule" id="PRU00284"/>
    </source>
</evidence>
<proteinExistence type="inferred from homology"/>
<evidence type="ECO:0000259" key="5">
    <source>
        <dbReference type="PROSITE" id="PS50111"/>
    </source>
</evidence>
<dbReference type="OrthoDB" id="9806477at2"/>
<dbReference type="InterPro" id="IPR003660">
    <property type="entry name" value="HAMP_dom"/>
</dbReference>
<sequence>MDAETNEVRPAGVSLFQNIMQIGDLLDVEAKAVRDRDVVAYRRIMTLMIALLTTGGLAVGAYTWVQLGTIRRSVRAMQTTLDSASQSLDLTHRAPVERMDEIGQTAHAFNQLMDRVSSTLLTVRNSAESVATASTEIASGNADLSARTERQAASLQQTAACMQQLTGIVQQNNENARQAATLANQASETAARGNAVVMQVVGVMLQASESSNKIADITGMIESIAFQTNILALNAAVEAARAGAQGRGFAVVAAEVRSLA</sequence>
<dbReference type="InterPro" id="IPR051310">
    <property type="entry name" value="MCP_chemotaxis"/>
</dbReference>
<feature type="domain" description="HAMP" evidence="6">
    <location>
        <begin position="68"/>
        <end position="121"/>
    </location>
</feature>
<dbReference type="SMART" id="SM00304">
    <property type="entry name" value="HAMP"/>
    <property type="match status" value="1"/>
</dbReference>
<feature type="transmembrane region" description="Helical" evidence="4">
    <location>
        <begin position="44"/>
        <end position="65"/>
    </location>
</feature>
<evidence type="ECO:0000256" key="2">
    <source>
        <dbReference type="ARBA" id="ARBA00029447"/>
    </source>
</evidence>
<keyword evidence="8" id="KW-1185">Reference proteome</keyword>
<evidence type="ECO:0000313" key="7">
    <source>
        <dbReference type="EMBL" id="SIT43798.1"/>
    </source>
</evidence>
<keyword evidence="3" id="KW-0807">Transducer</keyword>
<evidence type="ECO:0000313" key="8">
    <source>
        <dbReference type="Proteomes" id="UP000187012"/>
    </source>
</evidence>
<comment type="similarity">
    <text evidence="2">Belongs to the methyl-accepting chemotaxis (MCP) protein family.</text>
</comment>
<keyword evidence="1" id="KW-0488">Methylation</keyword>
<dbReference type="Proteomes" id="UP000187012">
    <property type="component" value="Unassembled WGS sequence"/>
</dbReference>
<dbReference type="PROSITE" id="PS50111">
    <property type="entry name" value="CHEMOTAXIS_TRANSDUC_2"/>
    <property type="match status" value="1"/>
</dbReference>
<dbReference type="STRING" id="1247936.BN2475_450059"/>
<dbReference type="SUPFAM" id="SSF58104">
    <property type="entry name" value="Methyl-accepting chemotaxis protein (MCP) signaling domain"/>
    <property type="match status" value="1"/>
</dbReference>
<name>A0A1N7S9Z7_9BURK</name>
<evidence type="ECO:0000256" key="1">
    <source>
        <dbReference type="ARBA" id="ARBA00022481"/>
    </source>
</evidence>
<dbReference type="GO" id="GO:0005886">
    <property type="term" value="C:plasma membrane"/>
    <property type="evidence" value="ECO:0007669"/>
    <property type="project" value="TreeGrafter"/>
</dbReference>
<reference evidence="7 8" key="1">
    <citation type="submission" date="2016-12" db="EMBL/GenBank/DDBJ databases">
        <authorList>
            <person name="Song W.-J."/>
            <person name="Kurnit D.M."/>
        </authorList>
    </citation>
    <scope>NUCLEOTIDE SEQUENCE [LARGE SCALE GENOMIC DNA]</scope>
    <source>
        <strain evidence="7 8">STM7296</strain>
    </source>
</reference>
<dbReference type="SMART" id="SM00283">
    <property type="entry name" value="MA"/>
    <property type="match status" value="1"/>
</dbReference>
<dbReference type="InterPro" id="IPR004089">
    <property type="entry name" value="MCPsignal_dom"/>
</dbReference>
<dbReference type="AlphaFoldDB" id="A0A1N7S9Z7"/>
<feature type="domain" description="Methyl-accepting transducer" evidence="5">
    <location>
        <begin position="126"/>
        <end position="260"/>
    </location>
</feature>
<accession>A0A1N7S9Z7</accession>
<gene>
    <name evidence="7" type="ORF">BN2475_450059</name>
</gene>
<keyword evidence="4" id="KW-1133">Transmembrane helix</keyword>
<evidence type="ECO:0000259" key="6">
    <source>
        <dbReference type="PROSITE" id="PS50885"/>
    </source>
</evidence>
<keyword evidence="4" id="KW-0812">Transmembrane</keyword>
<keyword evidence="4" id="KW-0472">Membrane</keyword>
<dbReference type="GO" id="GO:0004888">
    <property type="term" value="F:transmembrane signaling receptor activity"/>
    <property type="evidence" value="ECO:0007669"/>
    <property type="project" value="TreeGrafter"/>
</dbReference>
<dbReference type="CDD" id="cd06225">
    <property type="entry name" value="HAMP"/>
    <property type="match status" value="1"/>
</dbReference>
<dbReference type="PANTHER" id="PTHR43531:SF14">
    <property type="entry name" value="METHYL-ACCEPTING CHEMOTAXIS PROTEIN I-RELATED"/>
    <property type="match status" value="1"/>
</dbReference>
<protein>
    <submittedName>
        <fullName evidence="7">Methyl-accepting chemotaxis serine transducer</fullName>
    </submittedName>
</protein>
<dbReference type="GO" id="GO:0006935">
    <property type="term" value="P:chemotaxis"/>
    <property type="evidence" value="ECO:0007669"/>
    <property type="project" value="TreeGrafter"/>
</dbReference>
<dbReference type="Gene3D" id="1.10.287.950">
    <property type="entry name" value="Methyl-accepting chemotaxis protein"/>
    <property type="match status" value="1"/>
</dbReference>
<dbReference type="Pfam" id="PF00015">
    <property type="entry name" value="MCPsignal"/>
    <property type="match status" value="1"/>
</dbReference>
<dbReference type="PROSITE" id="PS50885">
    <property type="entry name" value="HAMP"/>
    <property type="match status" value="1"/>
</dbReference>
<organism evidence="7 8">
    <name type="scientific">Paraburkholderia ribeironis</name>
    <dbReference type="NCBI Taxonomy" id="1247936"/>
    <lineage>
        <taxon>Bacteria</taxon>
        <taxon>Pseudomonadati</taxon>
        <taxon>Pseudomonadota</taxon>
        <taxon>Betaproteobacteria</taxon>
        <taxon>Burkholderiales</taxon>
        <taxon>Burkholderiaceae</taxon>
        <taxon>Paraburkholderia</taxon>
    </lineage>
</organism>
<evidence type="ECO:0000256" key="4">
    <source>
        <dbReference type="SAM" id="Phobius"/>
    </source>
</evidence>